<evidence type="ECO:0000313" key="2">
    <source>
        <dbReference type="Proteomes" id="UP001251217"/>
    </source>
</evidence>
<comment type="caution">
    <text evidence="1">The sequence shown here is derived from an EMBL/GenBank/DDBJ whole genome shotgun (WGS) entry which is preliminary data.</text>
</comment>
<sequence length="131" mass="13503">MHGTGPIERTVVVGSSAADLCDKTRVEPQAGTSFDSRCPVPVAGMCEPEGVAADHRAPPAQLRCYGVPQFVEVVAGLLCHGATLRVCTVAGGSARVAIARATAAMVAVEPTLEAMSRLSPSYLVEATEPLD</sequence>
<dbReference type="EMBL" id="JAVDWW010000013">
    <property type="protein sequence ID" value="MDR7172572.1"/>
    <property type="molecule type" value="Genomic_DNA"/>
</dbReference>
<evidence type="ECO:0000313" key="1">
    <source>
        <dbReference type="EMBL" id="MDR7172572.1"/>
    </source>
</evidence>
<protein>
    <submittedName>
        <fullName evidence="1">Uncharacterized protein</fullName>
    </submittedName>
</protein>
<name>A0ABU1XRI5_9NOCA</name>
<gene>
    <name evidence="1" type="ORF">J2W56_006337</name>
</gene>
<organism evidence="1 2">
    <name type="scientific">Nocardia kruczakiae</name>
    <dbReference type="NCBI Taxonomy" id="261477"/>
    <lineage>
        <taxon>Bacteria</taxon>
        <taxon>Bacillati</taxon>
        <taxon>Actinomycetota</taxon>
        <taxon>Actinomycetes</taxon>
        <taxon>Mycobacteriales</taxon>
        <taxon>Nocardiaceae</taxon>
        <taxon>Nocardia</taxon>
    </lineage>
</organism>
<dbReference type="RefSeq" id="WP_310407779.1">
    <property type="nucleotide sequence ID" value="NZ_JAVDWW010000013.1"/>
</dbReference>
<proteinExistence type="predicted"/>
<reference evidence="1 2" key="1">
    <citation type="submission" date="2023-07" db="EMBL/GenBank/DDBJ databases">
        <title>Sorghum-associated microbial communities from plants grown in Nebraska, USA.</title>
        <authorList>
            <person name="Schachtman D."/>
        </authorList>
    </citation>
    <scope>NUCLEOTIDE SEQUENCE [LARGE SCALE GENOMIC DNA]</scope>
    <source>
        <strain evidence="1 2">4272</strain>
    </source>
</reference>
<keyword evidence="2" id="KW-1185">Reference proteome</keyword>
<dbReference type="Proteomes" id="UP001251217">
    <property type="component" value="Unassembled WGS sequence"/>
</dbReference>
<accession>A0ABU1XRI5</accession>